<dbReference type="RefSeq" id="WP_374035976.1">
    <property type="nucleotide sequence ID" value="NZ_CP169082.1"/>
</dbReference>
<keyword evidence="1" id="KW-1133">Transmembrane helix</keyword>
<feature type="transmembrane region" description="Helical" evidence="1">
    <location>
        <begin position="72"/>
        <end position="92"/>
    </location>
</feature>
<feature type="transmembrane region" description="Helical" evidence="1">
    <location>
        <begin position="98"/>
        <end position="116"/>
    </location>
</feature>
<evidence type="ECO:0000256" key="1">
    <source>
        <dbReference type="SAM" id="Phobius"/>
    </source>
</evidence>
<keyword evidence="1" id="KW-0472">Membrane</keyword>
<evidence type="ECO:0000313" key="2">
    <source>
        <dbReference type="EMBL" id="MFC5343703.1"/>
    </source>
</evidence>
<protein>
    <submittedName>
        <fullName evidence="2">MerC domain-containing protein</fullName>
    </submittedName>
</protein>
<feature type="transmembrane region" description="Helical" evidence="1">
    <location>
        <begin position="43"/>
        <end position="60"/>
    </location>
</feature>
<dbReference type="EMBL" id="JBHSLF010000014">
    <property type="protein sequence ID" value="MFC5343703.1"/>
    <property type="molecule type" value="Genomic_DNA"/>
</dbReference>
<keyword evidence="1" id="KW-0812">Transmembrane</keyword>
<dbReference type="InterPro" id="IPR004891">
    <property type="entry name" value="Mercury-R_MerC"/>
</dbReference>
<gene>
    <name evidence="2" type="ORF">ACFPIE_07250</name>
</gene>
<accession>A0ABW0FTV9</accession>
<proteinExistence type="predicted"/>
<organism evidence="2 3">
    <name type="scientific">Brevundimonas staleyi</name>
    <dbReference type="NCBI Taxonomy" id="74326"/>
    <lineage>
        <taxon>Bacteria</taxon>
        <taxon>Pseudomonadati</taxon>
        <taxon>Pseudomonadota</taxon>
        <taxon>Alphaproteobacteria</taxon>
        <taxon>Caulobacterales</taxon>
        <taxon>Caulobacteraceae</taxon>
        <taxon>Brevundimonas</taxon>
    </lineage>
</organism>
<reference evidence="3" key="1">
    <citation type="journal article" date="2019" name="Int. J. Syst. Evol. Microbiol.">
        <title>The Global Catalogue of Microorganisms (GCM) 10K type strain sequencing project: providing services to taxonomists for standard genome sequencing and annotation.</title>
        <authorList>
            <consortium name="The Broad Institute Genomics Platform"/>
            <consortium name="The Broad Institute Genome Sequencing Center for Infectious Disease"/>
            <person name="Wu L."/>
            <person name="Ma J."/>
        </authorList>
    </citation>
    <scope>NUCLEOTIDE SEQUENCE [LARGE SCALE GENOMIC DNA]</scope>
    <source>
        <strain evidence="3">JCM 12125</strain>
    </source>
</reference>
<keyword evidence="3" id="KW-1185">Reference proteome</keyword>
<evidence type="ECO:0000313" key="3">
    <source>
        <dbReference type="Proteomes" id="UP001596152"/>
    </source>
</evidence>
<dbReference type="Proteomes" id="UP001596152">
    <property type="component" value="Unassembled WGS sequence"/>
</dbReference>
<dbReference type="Pfam" id="PF03203">
    <property type="entry name" value="MerC"/>
    <property type="match status" value="1"/>
</dbReference>
<sequence>MTRPRSLDATAIGLSTLCVAHCLALPILASSLPLTGIWFQAEWVHWAFVAMAAPISILALNLSPQARPSPSLLILTLLGIMALFAGVLGGSYRAWETSFTIAGSLMLIGAHILNWRRRPSGRARRRATVSSRKVA</sequence>
<comment type="caution">
    <text evidence="2">The sequence shown here is derived from an EMBL/GenBank/DDBJ whole genome shotgun (WGS) entry which is preliminary data.</text>
</comment>
<name>A0ABW0FTV9_9CAUL</name>